<feature type="transmembrane region" description="Helical" evidence="1">
    <location>
        <begin position="224"/>
        <end position="240"/>
    </location>
</feature>
<comment type="caution">
    <text evidence="2">The sequence shown here is derived from an EMBL/GenBank/DDBJ whole genome shotgun (WGS) entry which is preliminary data.</text>
</comment>
<feature type="transmembrane region" description="Helical" evidence="1">
    <location>
        <begin position="6"/>
        <end position="26"/>
    </location>
</feature>
<feature type="transmembrane region" description="Helical" evidence="1">
    <location>
        <begin position="180"/>
        <end position="203"/>
    </location>
</feature>
<feature type="transmembrane region" description="Helical" evidence="1">
    <location>
        <begin position="246"/>
        <end position="266"/>
    </location>
</feature>
<dbReference type="GO" id="GO:0005886">
    <property type="term" value="C:plasma membrane"/>
    <property type="evidence" value="ECO:0007669"/>
    <property type="project" value="TreeGrafter"/>
</dbReference>
<accession>A0A9Q4XS24</accession>
<sequence>MNGGVIMHVTALGAIIGLIIAIILIIRKVHPAYGLILGAIIGGLVGGAGLLGTVTLMIDGAKGIMPAILRILTAGVLAGVLIESGAAAKIAESIVDKLGESNSLIALALATLVLTAVGVFVDVSVITVAPIALAIAKRANLTKTAILIAMIGGGKAGNIISPNPNAIAASDAFKVPLTSVMSAGIIPAIGGLIITCIISKKLSKKGSYVKASEIEESVEEKPKFIAAIVGPLVAIILLALRPLCNINVDPLIALPLGGVIGALCMGKIKNINRYATSGLAKMSGVAILLLGTGTIAGIISNSALKDVIINGISSLGLPAFVLAPIAGILMGGATASTTSGTAVASQVFGATILELGIKSLAGAAMIHVGATVLDHLPHGSFFHSTGGSVNMDMKERLKLIPYESLVGLTMTIISTIIFGILA</sequence>
<dbReference type="Proteomes" id="UP000785180">
    <property type="component" value="Unassembled WGS sequence"/>
</dbReference>
<evidence type="ECO:0000313" key="4">
    <source>
        <dbReference type="Proteomes" id="UP000481363"/>
    </source>
</evidence>
<dbReference type="EMBL" id="SXDK01000005">
    <property type="protein sequence ID" value="NFU59646.1"/>
    <property type="molecule type" value="Genomic_DNA"/>
</dbReference>
<proteinExistence type="predicted"/>
<keyword evidence="1" id="KW-0472">Membrane</keyword>
<feature type="transmembrane region" description="Helical" evidence="1">
    <location>
        <begin position="33"/>
        <end position="58"/>
    </location>
</feature>
<dbReference type="AlphaFoldDB" id="A0A9Q4XS24"/>
<protein>
    <submittedName>
        <fullName evidence="2">GntP family permease</fullName>
    </submittedName>
</protein>
<keyword evidence="1" id="KW-1133">Transmembrane helix</keyword>
<reference evidence="2 4" key="1">
    <citation type="submission" date="2019-04" db="EMBL/GenBank/DDBJ databases">
        <title>Genome sequencing of Clostridium botulinum Groups I-IV and Clostridium butyricum.</title>
        <authorList>
            <person name="Brunt J."/>
            <person name="Van Vliet A.H.M."/>
            <person name="Stringer S.C."/>
            <person name="Carter A.T."/>
            <person name="Peck M.W."/>
        </authorList>
    </citation>
    <scope>NUCLEOTIDE SEQUENCE [LARGE SCALE GENOMIC DNA]</scope>
    <source>
        <strain evidence="3">7221C</strain>
        <strain evidence="2 4">IFR 18/049</strain>
    </source>
</reference>
<dbReference type="GO" id="GO:0015128">
    <property type="term" value="F:gluconate transmembrane transporter activity"/>
    <property type="evidence" value="ECO:0007669"/>
    <property type="project" value="InterPro"/>
</dbReference>
<feature type="transmembrane region" description="Helical" evidence="1">
    <location>
        <begin position="399"/>
        <end position="421"/>
    </location>
</feature>
<evidence type="ECO:0000313" key="2">
    <source>
        <dbReference type="EMBL" id="NFF70318.1"/>
    </source>
</evidence>
<gene>
    <name evidence="2" type="ORF">FCV11_04255</name>
    <name evidence="3" type="ORF">FDF67_05430</name>
</gene>
<evidence type="ECO:0000256" key="1">
    <source>
        <dbReference type="SAM" id="Phobius"/>
    </source>
</evidence>
<feature type="transmembrane region" description="Helical" evidence="1">
    <location>
        <begin position="103"/>
        <end position="136"/>
    </location>
</feature>
<dbReference type="InterPro" id="IPR003474">
    <property type="entry name" value="Glcn_transporter"/>
</dbReference>
<dbReference type="PANTHER" id="PTHR30354:SF23">
    <property type="entry name" value="GNTP FAMILY PERMEASE"/>
    <property type="match status" value="1"/>
</dbReference>
<dbReference type="Pfam" id="PF02447">
    <property type="entry name" value="GntP_permease"/>
    <property type="match status" value="1"/>
</dbReference>
<name>A0A9Q4XS24_CLOBO</name>
<dbReference type="Proteomes" id="UP000481363">
    <property type="component" value="Unassembled WGS sequence"/>
</dbReference>
<evidence type="ECO:0000313" key="3">
    <source>
        <dbReference type="EMBL" id="NFU59646.1"/>
    </source>
</evidence>
<feature type="transmembrane region" description="Helical" evidence="1">
    <location>
        <begin position="307"/>
        <end position="329"/>
    </location>
</feature>
<dbReference type="PANTHER" id="PTHR30354">
    <property type="entry name" value="GNT FAMILY GLUCONATE TRANSPORTER"/>
    <property type="match status" value="1"/>
</dbReference>
<organism evidence="2 4">
    <name type="scientific">Clostridium botulinum</name>
    <dbReference type="NCBI Taxonomy" id="1491"/>
    <lineage>
        <taxon>Bacteria</taxon>
        <taxon>Bacillati</taxon>
        <taxon>Bacillota</taxon>
        <taxon>Clostridia</taxon>
        <taxon>Eubacteriales</taxon>
        <taxon>Clostridiaceae</taxon>
        <taxon>Clostridium</taxon>
    </lineage>
</organism>
<dbReference type="EMBL" id="SWNT01000004">
    <property type="protein sequence ID" value="NFF70318.1"/>
    <property type="molecule type" value="Genomic_DNA"/>
</dbReference>
<feature type="transmembrane region" description="Helical" evidence="1">
    <location>
        <begin position="278"/>
        <end position="301"/>
    </location>
</feature>
<keyword evidence="1" id="KW-0812">Transmembrane</keyword>